<name>A0A1T1D0W3_9SYNE</name>
<evidence type="ECO:0008006" key="4">
    <source>
        <dbReference type="Google" id="ProtNLM"/>
    </source>
</evidence>
<dbReference type="AlphaFoldDB" id="A0A1T1D0W3"/>
<evidence type="ECO:0000256" key="1">
    <source>
        <dbReference type="SAM" id="MobiDB-lite"/>
    </source>
</evidence>
<protein>
    <recommendedName>
        <fullName evidence="4">DNA uptake protein</fullName>
    </recommendedName>
</protein>
<dbReference type="InterPro" id="IPR010994">
    <property type="entry name" value="RuvA_2-like"/>
</dbReference>
<dbReference type="SUPFAM" id="SSF47781">
    <property type="entry name" value="RuvA domain 2-like"/>
    <property type="match status" value="2"/>
</dbReference>
<gene>
    <name evidence="2" type="ORF">BV53_06105</name>
</gene>
<dbReference type="Proteomes" id="UP000242590">
    <property type="component" value="Unassembled WGS sequence"/>
</dbReference>
<reference evidence="2 3" key="1">
    <citation type="submission" date="2017-02" db="EMBL/GenBank/DDBJ databases">
        <title>Draft Genome Sequences of 'Candidatus Synechococcus spongiarum', Cyanobacterial Symbionts of the Mediterranean Sponge Aplysina aerophoba from two locations.</title>
        <authorList>
            <person name="Slaby B.M."/>
            <person name="Hentschel U."/>
        </authorList>
    </citation>
    <scope>NUCLEOTIDE SEQUENCE [LARGE SCALE GENOMIC DNA]</scope>
    <source>
        <strain evidence="2">LMB bulk15N</strain>
    </source>
</reference>
<dbReference type="EMBL" id="MWLE01000084">
    <property type="protein sequence ID" value="OOV34263.1"/>
    <property type="molecule type" value="Genomic_DNA"/>
</dbReference>
<sequence length="233" mass="25690">MAKGHWLDPLARRLLQATGHLPRHQVAVTAAGQDGHGEAVELELLSLKLHQNPWLPLPDGTSVQRAARLGVQLDVNCAPASQWRRLPGMRWQWIHQLLELQRQGTHIGDVSEMEQRLGISPTLLKLWQPVLVFHSRGYPPCLPPLVDVNGADGRQLSGLPGLDVDRVALLLRERQRGGRFCSLADLQNRLQLPDPVMAALAGRLHCGRGPVSPHLPGRGFKRDSSAPLFSAET</sequence>
<evidence type="ECO:0000313" key="3">
    <source>
        <dbReference type="Proteomes" id="UP000242590"/>
    </source>
</evidence>
<feature type="region of interest" description="Disordered" evidence="1">
    <location>
        <begin position="212"/>
        <end position="233"/>
    </location>
</feature>
<accession>A0A1T1D0W3</accession>
<comment type="caution">
    <text evidence="2">The sequence shown here is derived from an EMBL/GenBank/DDBJ whole genome shotgun (WGS) entry which is preliminary data.</text>
</comment>
<organism evidence="2 3">
    <name type="scientific">Candidatus Synechococcus spongiarum LMB bulk15N</name>
    <dbReference type="NCBI Taxonomy" id="1943583"/>
    <lineage>
        <taxon>Bacteria</taxon>
        <taxon>Bacillati</taxon>
        <taxon>Cyanobacteriota</taxon>
        <taxon>Cyanophyceae</taxon>
        <taxon>Synechococcales</taxon>
        <taxon>Synechococcaceae</taxon>
        <taxon>Synechococcus</taxon>
    </lineage>
</organism>
<evidence type="ECO:0000313" key="2">
    <source>
        <dbReference type="EMBL" id="OOV34263.1"/>
    </source>
</evidence>
<proteinExistence type="predicted"/>